<comment type="caution">
    <text evidence="5">The sequence shown here is derived from an EMBL/GenBank/DDBJ whole genome shotgun (WGS) entry which is preliminary data.</text>
</comment>
<feature type="compositionally biased region" description="Low complexity" evidence="3">
    <location>
        <begin position="31"/>
        <end position="115"/>
    </location>
</feature>
<gene>
    <name evidence="5" type="ORF">GCM10009740_04770</name>
</gene>
<dbReference type="EMBL" id="BAAANB010000001">
    <property type="protein sequence ID" value="GAA2019611.1"/>
    <property type="molecule type" value="Genomic_DNA"/>
</dbReference>
<evidence type="ECO:0000313" key="5">
    <source>
        <dbReference type="EMBL" id="GAA2019611.1"/>
    </source>
</evidence>
<feature type="compositionally biased region" description="Low complexity" evidence="3">
    <location>
        <begin position="269"/>
        <end position="280"/>
    </location>
</feature>
<keyword evidence="6" id="KW-1185">Reference proteome</keyword>
<feature type="region of interest" description="Disordered" evidence="3">
    <location>
        <begin position="1"/>
        <end position="311"/>
    </location>
</feature>
<feature type="compositionally biased region" description="Low complexity" evidence="3">
    <location>
        <begin position="153"/>
        <end position="168"/>
    </location>
</feature>
<dbReference type="PANTHER" id="PTHR22753:SF14">
    <property type="entry name" value="MONOACYLGLYCEROL_DIACYLGLYCEROL O-ACYLTRANSFERASE"/>
    <property type="match status" value="1"/>
</dbReference>
<proteinExistence type="inferred from homology"/>
<comment type="function">
    <text evidence="1">Might have a role in establishing the nucleoid structure of elementary bodies.</text>
</comment>
<dbReference type="SUPFAM" id="SSF69593">
    <property type="entry name" value="Glycerol-3-phosphate (1)-acyltransferase"/>
    <property type="match status" value="1"/>
</dbReference>
<comment type="similarity">
    <text evidence="2">Belongs to the histone H1/H5 family. HCT subfamily.</text>
</comment>
<feature type="compositionally biased region" description="Low complexity" evidence="3">
    <location>
        <begin position="221"/>
        <end position="232"/>
    </location>
</feature>
<feature type="compositionally biased region" description="Low complexity" evidence="3">
    <location>
        <begin position="123"/>
        <end position="138"/>
    </location>
</feature>
<sequence length="651" mass="67717">MTADSSGAAATNELTAPARGAGDTASASREAAPTKATATKATAKQATAKQATAKQATAKQATAKQATAKQATAKQATAKQATAKQATAKQATAKQATAKQATAKQATAKQATAKKATAKKATAKQATAKQATAKTPAANPTAGTAASRSEGPSARPSRGAFAAGAARASGERRRRSGTPLLPAVPVEVSAARRDLSGATLDPRPDEVIESEQVIEAAVTEGPTGAGPTARTGRPGERPSVPPTERPTEAAADVPADLPAEPTPPRTRPTRASVRSPRRTSGAPTRLRAVPSVEDAPGAEASTAGTGTRHTLAGGEGGWESAFAAVQSRAEKLVGSVLEGAEVSSEARPGPAELVELAVNVLRAAASSAGVPAEDVERQVAETLAYLRRRLSGDYVVDEFGFDEDYTVNVHLPLLRPLYKSWFRVEVRGMENIPDVGGALVVGNHSGTIALDSLMTQVAVYDEHPKHRHLRMLGADLVFQMPFIGTMARRSGTTLAANSDAERLLSSGALVGVWPEGFKGVGKPFSERYKLQRFGRGGFVSAALRAGVPIVPVSIVGAEEIYPILGNMPAVARLLGLPYAPITPTFPLLGPLGLVPLPSKWLIEFGPPIDTSSFGPEAADDPMLVFDLTDQVRETIQQTLYSLLMQRRSVFL</sequence>
<dbReference type="SMART" id="SM00563">
    <property type="entry name" value="PlsC"/>
    <property type="match status" value="1"/>
</dbReference>
<dbReference type="CDD" id="cd07987">
    <property type="entry name" value="LPLAT_MGAT-like"/>
    <property type="match status" value="1"/>
</dbReference>
<dbReference type="Pfam" id="PF01553">
    <property type="entry name" value="Acyltransferase"/>
    <property type="match status" value="1"/>
</dbReference>
<name>A0ABP5FB73_9MICO</name>
<evidence type="ECO:0000256" key="1">
    <source>
        <dbReference type="ARBA" id="ARBA00002344"/>
    </source>
</evidence>
<evidence type="ECO:0000256" key="3">
    <source>
        <dbReference type="SAM" id="MobiDB-lite"/>
    </source>
</evidence>
<accession>A0ABP5FB73</accession>
<dbReference type="PANTHER" id="PTHR22753">
    <property type="entry name" value="TRANSMEMBRANE PROTEIN 68"/>
    <property type="match status" value="1"/>
</dbReference>
<dbReference type="Pfam" id="PF07382">
    <property type="entry name" value="HC2"/>
    <property type="match status" value="1"/>
</dbReference>
<reference evidence="6" key="1">
    <citation type="journal article" date="2019" name="Int. J. Syst. Evol. Microbiol.">
        <title>The Global Catalogue of Microorganisms (GCM) 10K type strain sequencing project: providing services to taxonomists for standard genome sequencing and annotation.</title>
        <authorList>
            <consortium name="The Broad Institute Genomics Platform"/>
            <consortium name="The Broad Institute Genome Sequencing Center for Infectious Disease"/>
            <person name="Wu L."/>
            <person name="Ma J."/>
        </authorList>
    </citation>
    <scope>NUCLEOTIDE SEQUENCE [LARGE SCALE GENOMIC DNA]</scope>
    <source>
        <strain evidence="6">JCM 14283</strain>
    </source>
</reference>
<evidence type="ECO:0000256" key="2">
    <source>
        <dbReference type="ARBA" id="ARBA00008424"/>
    </source>
</evidence>
<organism evidence="5 6">
    <name type="scientific">Terrabacter terrae</name>
    <dbReference type="NCBI Taxonomy" id="318434"/>
    <lineage>
        <taxon>Bacteria</taxon>
        <taxon>Bacillati</taxon>
        <taxon>Actinomycetota</taxon>
        <taxon>Actinomycetes</taxon>
        <taxon>Micrococcales</taxon>
        <taxon>Intrasporangiaceae</taxon>
        <taxon>Terrabacter</taxon>
    </lineage>
</organism>
<evidence type="ECO:0000313" key="6">
    <source>
        <dbReference type="Proteomes" id="UP001501285"/>
    </source>
</evidence>
<evidence type="ECO:0000259" key="4">
    <source>
        <dbReference type="SMART" id="SM00563"/>
    </source>
</evidence>
<protein>
    <recommendedName>
        <fullName evidence="4">Phospholipid/glycerol acyltransferase domain-containing protein</fullName>
    </recommendedName>
</protein>
<dbReference type="InterPro" id="IPR009970">
    <property type="entry name" value="HC2"/>
</dbReference>
<feature type="domain" description="Phospholipid/glycerol acyltransferase" evidence="4">
    <location>
        <begin position="438"/>
        <end position="557"/>
    </location>
</feature>
<dbReference type="InterPro" id="IPR002123">
    <property type="entry name" value="Plipid/glycerol_acylTrfase"/>
</dbReference>
<dbReference type="Proteomes" id="UP001501285">
    <property type="component" value="Unassembled WGS sequence"/>
</dbReference>
<feature type="compositionally biased region" description="Polar residues" evidence="3">
    <location>
        <begin position="1"/>
        <end position="14"/>
    </location>
</feature>
<dbReference type="RefSeq" id="WP_343986917.1">
    <property type="nucleotide sequence ID" value="NZ_BAAANB010000001.1"/>
</dbReference>